<dbReference type="SUPFAM" id="SSF55781">
    <property type="entry name" value="GAF domain-like"/>
    <property type="match status" value="1"/>
</dbReference>
<feature type="transmembrane region" description="Helical" evidence="4">
    <location>
        <begin position="12"/>
        <end position="33"/>
    </location>
</feature>
<dbReference type="InterPro" id="IPR029016">
    <property type="entry name" value="GAF-like_dom_sf"/>
</dbReference>
<feature type="transmembrane region" description="Helical" evidence="4">
    <location>
        <begin position="158"/>
        <end position="181"/>
    </location>
</feature>
<feature type="transmembrane region" description="Helical" evidence="4">
    <location>
        <begin position="40"/>
        <end position="57"/>
    </location>
</feature>
<keyword evidence="6" id="KW-0418">Kinase</keyword>
<dbReference type="SUPFAM" id="SSF55874">
    <property type="entry name" value="ATPase domain of HSP90 chaperone/DNA topoisomerase II/histidine kinase"/>
    <property type="match status" value="1"/>
</dbReference>
<keyword evidence="3" id="KW-0597">Phosphoprotein</keyword>
<dbReference type="InterPro" id="IPR036890">
    <property type="entry name" value="HATPase_C_sf"/>
</dbReference>
<dbReference type="InterPro" id="IPR014265">
    <property type="entry name" value="XrtA/PrsK"/>
</dbReference>
<dbReference type="Gene3D" id="3.30.450.40">
    <property type="match status" value="1"/>
</dbReference>
<dbReference type="STRING" id="173990.SAMN05660691_01564"/>
<keyword evidence="6" id="KW-0808">Transferase</keyword>
<evidence type="ECO:0000256" key="3">
    <source>
        <dbReference type="ARBA" id="ARBA00022553"/>
    </source>
</evidence>
<dbReference type="Proteomes" id="UP000199371">
    <property type="component" value="Unassembled WGS sequence"/>
</dbReference>
<dbReference type="InterPro" id="IPR004358">
    <property type="entry name" value="Sig_transdc_His_kin-like_C"/>
</dbReference>
<feature type="transmembrane region" description="Helical" evidence="4">
    <location>
        <begin position="77"/>
        <end position="98"/>
    </location>
</feature>
<reference evidence="7" key="1">
    <citation type="submission" date="2016-10" db="EMBL/GenBank/DDBJ databases">
        <authorList>
            <person name="Varghese N."/>
            <person name="Submissions S."/>
        </authorList>
    </citation>
    <scope>NUCLEOTIDE SEQUENCE [LARGE SCALE GENOMIC DNA]</scope>
    <source>
        <strain evidence="7">DSM 17616</strain>
    </source>
</reference>
<dbReference type="Pfam" id="PF02518">
    <property type="entry name" value="HATPase_c"/>
    <property type="match status" value="1"/>
</dbReference>
<proteinExistence type="predicted"/>
<feature type="domain" description="Histidine kinase" evidence="5">
    <location>
        <begin position="470"/>
        <end position="673"/>
    </location>
</feature>
<dbReference type="PANTHER" id="PTHR43547">
    <property type="entry name" value="TWO-COMPONENT HISTIDINE KINASE"/>
    <property type="match status" value="1"/>
</dbReference>
<dbReference type="GO" id="GO:0000155">
    <property type="term" value="F:phosphorelay sensor kinase activity"/>
    <property type="evidence" value="ECO:0007669"/>
    <property type="project" value="TreeGrafter"/>
</dbReference>
<evidence type="ECO:0000256" key="2">
    <source>
        <dbReference type="ARBA" id="ARBA00012438"/>
    </source>
</evidence>
<comment type="catalytic activity">
    <reaction evidence="1">
        <text>ATP + protein L-histidine = ADP + protein N-phospho-L-histidine.</text>
        <dbReference type="EC" id="2.7.13.3"/>
    </reaction>
</comment>
<keyword evidence="4" id="KW-0472">Membrane</keyword>
<feature type="transmembrane region" description="Helical" evidence="4">
    <location>
        <begin position="187"/>
        <end position="206"/>
    </location>
</feature>
<evidence type="ECO:0000313" key="7">
    <source>
        <dbReference type="Proteomes" id="UP000199371"/>
    </source>
</evidence>
<dbReference type="SMART" id="SM00387">
    <property type="entry name" value="HATPase_c"/>
    <property type="match status" value="1"/>
</dbReference>
<dbReference type="PROSITE" id="PS50109">
    <property type="entry name" value="HIS_KIN"/>
    <property type="match status" value="1"/>
</dbReference>
<dbReference type="RefSeq" id="WP_092792003.1">
    <property type="nucleotide sequence ID" value="NZ_FNXF01000004.1"/>
</dbReference>
<keyword evidence="4" id="KW-0812">Transmembrane</keyword>
<evidence type="ECO:0000256" key="4">
    <source>
        <dbReference type="SAM" id="Phobius"/>
    </source>
</evidence>
<dbReference type="InterPro" id="IPR003594">
    <property type="entry name" value="HATPase_dom"/>
</dbReference>
<dbReference type="Gene3D" id="3.30.565.10">
    <property type="entry name" value="Histidine kinase-like ATPase, C-terminal domain"/>
    <property type="match status" value="1"/>
</dbReference>
<name>A0A1H6KX04_9GAMM</name>
<feature type="transmembrane region" description="Helical" evidence="4">
    <location>
        <begin position="256"/>
        <end position="278"/>
    </location>
</feature>
<feature type="transmembrane region" description="Helical" evidence="4">
    <location>
        <begin position="105"/>
        <end position="121"/>
    </location>
</feature>
<organism evidence="6 7">
    <name type="scientific">Rheinheimera pacifica</name>
    <dbReference type="NCBI Taxonomy" id="173990"/>
    <lineage>
        <taxon>Bacteria</taxon>
        <taxon>Pseudomonadati</taxon>
        <taxon>Pseudomonadota</taxon>
        <taxon>Gammaproteobacteria</taxon>
        <taxon>Chromatiales</taxon>
        <taxon>Chromatiaceae</taxon>
        <taxon>Rheinheimera</taxon>
    </lineage>
</organism>
<keyword evidence="4" id="KW-1133">Transmembrane helix</keyword>
<evidence type="ECO:0000259" key="5">
    <source>
        <dbReference type="PROSITE" id="PS50109"/>
    </source>
</evidence>
<dbReference type="AlphaFoldDB" id="A0A1H6KX04"/>
<keyword evidence="7" id="KW-1185">Reference proteome</keyword>
<protein>
    <recommendedName>
        <fullName evidence="2">histidine kinase</fullName>
        <ecNumber evidence="2">2.7.13.3</ecNumber>
    </recommendedName>
</protein>
<dbReference type="OrthoDB" id="9785691at2"/>
<dbReference type="EMBL" id="FNXF01000004">
    <property type="protein sequence ID" value="SEH80470.1"/>
    <property type="molecule type" value="Genomic_DNA"/>
</dbReference>
<dbReference type="NCBIfam" id="TIGR02916">
    <property type="entry name" value="PEP_his_kin"/>
    <property type="match status" value="1"/>
</dbReference>
<evidence type="ECO:0000256" key="1">
    <source>
        <dbReference type="ARBA" id="ARBA00000085"/>
    </source>
</evidence>
<evidence type="ECO:0000313" key="6">
    <source>
        <dbReference type="EMBL" id="SEH80470.1"/>
    </source>
</evidence>
<feature type="transmembrane region" description="Helical" evidence="4">
    <location>
        <begin position="127"/>
        <end position="146"/>
    </location>
</feature>
<dbReference type="PRINTS" id="PR00344">
    <property type="entry name" value="BCTRLSENSOR"/>
</dbReference>
<feature type="transmembrane region" description="Helical" evidence="4">
    <location>
        <begin position="227"/>
        <end position="250"/>
    </location>
</feature>
<dbReference type="InterPro" id="IPR005467">
    <property type="entry name" value="His_kinase_dom"/>
</dbReference>
<dbReference type="PANTHER" id="PTHR43547:SF2">
    <property type="entry name" value="HYBRID SIGNAL TRANSDUCTION HISTIDINE KINASE C"/>
    <property type="match status" value="1"/>
</dbReference>
<sequence length="673" mass="75769">MDLLTELALDRIGFGLACVANLFFFLLTLATRVKNLPRSLLLAWSLFNTVWAAYYMLTGFAPYVTPVSLLLELSRNLVLLLFLLAALGSAEQSLSLLLKKRSVQLLVLTISCWALLCYLQLISMNLIFTGSLAICVLQLALLETMYRKAAANRWQYKPLVLGITVCALFDFILLAESALFGQVDNQLWSARGFVYAAIVPLLIISVRRVQAWGINVYVSRDIVLQSSLVLAAGIYLCLIAVAGFYIRYIGGTWSNLLQTTFLVLGFAMLAVLLLSGAVRRKLKVFIEKHFFANKFDYRVKWLELTRQLRLVDITKSDQYQTILQTWINSVNYSRGCLVKLEGTSALTTLARINRPALNNSETELLKQYVQQFAGKNWIVDLADKKDPFCQKHNLSDIDIQLIIPIHSDNDLWGLCLINAPDVDRQYLNWELRDYLMLVAEQISSYLQLMQASQKLSENAQFAAFSRMSAFVVHDLKNIKAQIDLMLTNSIKHRTNPEFINDSFDTLAAMQQRLQNMLSQLSSKRAESSQDTMISISSVVREVITQRCAAKQPLPQYNVRRDAELVLNKERFASVLYHLIDNAQHATASDGKILIDVNCDDSQLYISIQDTGCGMSAEFISERLFKPFDSTKGNAGMGVGAYDALHFARQHNGQLQVESTEGVGTTFTLILPLH</sequence>
<dbReference type="EC" id="2.7.13.3" evidence="2"/>
<gene>
    <name evidence="6" type="ORF">SAMN05660691_01564</name>
</gene>
<accession>A0A1H6KX04</accession>